<dbReference type="AlphaFoldDB" id="A0AAV4C1Z2"/>
<name>A0AAV4C1Z2_9GAST</name>
<evidence type="ECO:0000256" key="1">
    <source>
        <dbReference type="SAM" id="MobiDB-lite"/>
    </source>
</evidence>
<proteinExistence type="predicted"/>
<feature type="region of interest" description="Disordered" evidence="1">
    <location>
        <begin position="23"/>
        <end position="50"/>
    </location>
</feature>
<feature type="region of interest" description="Disordered" evidence="1">
    <location>
        <begin position="145"/>
        <end position="178"/>
    </location>
</feature>
<dbReference type="EMBL" id="BLXT01006160">
    <property type="protein sequence ID" value="GFO29381.1"/>
    <property type="molecule type" value="Genomic_DNA"/>
</dbReference>
<evidence type="ECO:0000313" key="2">
    <source>
        <dbReference type="EMBL" id="GFO29381.1"/>
    </source>
</evidence>
<reference evidence="2 3" key="1">
    <citation type="journal article" date="2021" name="Elife">
        <title>Chloroplast acquisition without the gene transfer in kleptoplastic sea slugs, Plakobranchus ocellatus.</title>
        <authorList>
            <person name="Maeda T."/>
            <person name="Takahashi S."/>
            <person name="Yoshida T."/>
            <person name="Shimamura S."/>
            <person name="Takaki Y."/>
            <person name="Nagai Y."/>
            <person name="Toyoda A."/>
            <person name="Suzuki Y."/>
            <person name="Arimoto A."/>
            <person name="Ishii H."/>
            <person name="Satoh N."/>
            <person name="Nishiyama T."/>
            <person name="Hasebe M."/>
            <person name="Maruyama T."/>
            <person name="Minagawa J."/>
            <person name="Obokata J."/>
            <person name="Shigenobu S."/>
        </authorList>
    </citation>
    <scope>NUCLEOTIDE SEQUENCE [LARGE SCALE GENOMIC DNA]</scope>
</reference>
<protein>
    <submittedName>
        <fullName evidence="2">Uncharacterized protein</fullName>
    </submittedName>
</protein>
<gene>
    <name evidence="2" type="ORF">PoB_005588600</name>
</gene>
<accession>A0AAV4C1Z2</accession>
<sequence>MTRQEDDEQIGVWFLCVDTARPQQGDIRPGSRNVGGGGSNSNPRKKGSCRSQGWFTNRITTIAQSETGSHDYVYTEFSKGNPLALKWSFYVYSNTMFILTIPKGKEVTVVVTLFKQKRRPRAWFGCLFCAKTANVLKKAIPVQARPSGHSLDSVPQAQPGRKKQNSTPPPYKKKKYFI</sequence>
<organism evidence="2 3">
    <name type="scientific">Plakobranchus ocellatus</name>
    <dbReference type="NCBI Taxonomy" id="259542"/>
    <lineage>
        <taxon>Eukaryota</taxon>
        <taxon>Metazoa</taxon>
        <taxon>Spiralia</taxon>
        <taxon>Lophotrochozoa</taxon>
        <taxon>Mollusca</taxon>
        <taxon>Gastropoda</taxon>
        <taxon>Heterobranchia</taxon>
        <taxon>Euthyneura</taxon>
        <taxon>Panpulmonata</taxon>
        <taxon>Sacoglossa</taxon>
        <taxon>Placobranchoidea</taxon>
        <taxon>Plakobranchidae</taxon>
        <taxon>Plakobranchus</taxon>
    </lineage>
</organism>
<evidence type="ECO:0000313" key="3">
    <source>
        <dbReference type="Proteomes" id="UP000735302"/>
    </source>
</evidence>
<comment type="caution">
    <text evidence="2">The sequence shown here is derived from an EMBL/GenBank/DDBJ whole genome shotgun (WGS) entry which is preliminary data.</text>
</comment>
<dbReference type="Proteomes" id="UP000735302">
    <property type="component" value="Unassembled WGS sequence"/>
</dbReference>
<keyword evidence="3" id="KW-1185">Reference proteome</keyword>